<reference evidence="1 2" key="1">
    <citation type="submission" date="2020-08" db="EMBL/GenBank/DDBJ databases">
        <authorList>
            <person name="Liu C."/>
            <person name="Sun Q."/>
        </authorList>
    </citation>
    <scope>NUCLEOTIDE SEQUENCE [LARGE SCALE GENOMIC DNA]</scope>
    <source>
        <strain evidence="1 2">NSJ-61</strain>
    </source>
</reference>
<evidence type="ECO:0000313" key="1">
    <source>
        <dbReference type="EMBL" id="QNM11761.1"/>
    </source>
</evidence>
<evidence type="ECO:0000313" key="2">
    <source>
        <dbReference type="Proteomes" id="UP000515856"/>
    </source>
</evidence>
<dbReference type="RefSeq" id="WP_117452098.1">
    <property type="nucleotide sequence ID" value="NZ_CP060636.1"/>
</dbReference>
<gene>
    <name evidence="1" type="ORF">H9Q80_16160</name>
</gene>
<dbReference type="Proteomes" id="UP000515856">
    <property type="component" value="Chromosome"/>
</dbReference>
<protein>
    <submittedName>
        <fullName evidence="1">Uncharacterized protein</fullName>
    </submittedName>
</protein>
<sequence length="61" mass="6861">MKNNKKPDYAVYDKDDNLQIVGDSKACAKFLGITLGSFRSRVCRNKSGKWNGKKKGIVVRI</sequence>
<accession>A0A7G9GLS9</accession>
<keyword evidence="2" id="KW-1185">Reference proteome</keyword>
<dbReference type="KEGG" id="ehn:H9Q80_16160"/>
<organism evidence="1 2">
    <name type="scientific">[Eubacterium] hominis</name>
    <dbReference type="NCBI Taxonomy" id="2764325"/>
    <lineage>
        <taxon>Bacteria</taxon>
        <taxon>Bacillati</taxon>
        <taxon>Bacillota</taxon>
        <taxon>Erysipelotrichia</taxon>
        <taxon>Erysipelotrichales</taxon>
        <taxon>Erysipelotrichaceae</taxon>
        <taxon>Amedibacillus</taxon>
    </lineage>
</organism>
<dbReference type="AlphaFoldDB" id="A0A7G9GLS9"/>
<name>A0A7G9GLS9_9FIRM</name>
<proteinExistence type="predicted"/>
<dbReference type="EMBL" id="CP060636">
    <property type="protein sequence ID" value="QNM11761.1"/>
    <property type="molecule type" value="Genomic_DNA"/>
</dbReference>